<dbReference type="InterPro" id="IPR048903">
    <property type="entry name" value="MdcG_N"/>
</dbReference>
<dbReference type="Pfam" id="PF20866">
    <property type="entry name" value="MdcG_N"/>
    <property type="match status" value="1"/>
</dbReference>
<keyword evidence="6" id="KW-1185">Reference proteome</keyword>
<evidence type="ECO:0000256" key="1">
    <source>
        <dbReference type="ARBA" id="ARBA00022679"/>
    </source>
</evidence>
<dbReference type="EC" id="2.7.7.66" evidence="5"/>
<evidence type="ECO:0000313" key="5">
    <source>
        <dbReference type="EMBL" id="MFC6792393.1"/>
    </source>
</evidence>
<keyword evidence="1 5" id="KW-0808">Transferase</keyword>
<feature type="domain" description="Phosphoribosyl-dephospho-CoA transferase MdcG C-terminal" evidence="3">
    <location>
        <begin position="90"/>
        <end position="209"/>
    </location>
</feature>
<dbReference type="NCBIfam" id="TIGR03135">
    <property type="entry name" value="malonate_mdcG"/>
    <property type="match status" value="1"/>
</dbReference>
<dbReference type="GO" id="GO:0016779">
    <property type="term" value="F:nucleotidyltransferase activity"/>
    <property type="evidence" value="ECO:0007669"/>
    <property type="project" value="UniProtKB-KW"/>
</dbReference>
<protein>
    <submittedName>
        <fullName evidence="5">Malonate decarboxylase holo-[acyl-carrier-protein] synthase</fullName>
        <ecNumber evidence="5">2.7.7.66</ecNumber>
    </submittedName>
</protein>
<evidence type="ECO:0000256" key="2">
    <source>
        <dbReference type="ARBA" id="ARBA00022695"/>
    </source>
</evidence>
<dbReference type="InterPro" id="IPR017557">
    <property type="entry name" value="Holo-ACP_synthase"/>
</dbReference>
<keyword evidence="2 5" id="KW-0548">Nucleotidyltransferase</keyword>
<dbReference type="Proteomes" id="UP001596292">
    <property type="component" value="Unassembled WGS sequence"/>
</dbReference>
<evidence type="ECO:0000313" key="6">
    <source>
        <dbReference type="Proteomes" id="UP001596292"/>
    </source>
</evidence>
<evidence type="ECO:0000259" key="3">
    <source>
        <dbReference type="Pfam" id="PF10620"/>
    </source>
</evidence>
<sequence length="215" mass="23136">MPSEIARHDLVAADPDAWESLLAGRRDFDGVPHLRDWARMGRPLIVRRFVPGEPRDGVPLGLPLPPADGKRRIGLALPAKAVRAVDPPSLTDVASHAPAAWQASIDALLVLARGHGLTPRPFGALLWQAVTGLTYLSATSDLDLLWPCTGGIPPGLLDSLARIDAQSPMRLDGEILLAEGRGVQWRELHRAPPGSSVLVKSLDRVAMRPAQDLIQ</sequence>
<evidence type="ECO:0000259" key="4">
    <source>
        <dbReference type="Pfam" id="PF20866"/>
    </source>
</evidence>
<dbReference type="EMBL" id="JBHSWN010000001">
    <property type="protein sequence ID" value="MFC6792393.1"/>
    <property type="molecule type" value="Genomic_DNA"/>
</dbReference>
<name>A0ABW2BPM5_9HYPH</name>
<proteinExistence type="predicted"/>
<feature type="domain" description="Phosphoribosyl-dephospho-CoA transferase MdcG N-terminal" evidence="4">
    <location>
        <begin position="7"/>
        <end position="88"/>
    </location>
</feature>
<dbReference type="Pfam" id="PF10620">
    <property type="entry name" value="MdcG"/>
    <property type="match status" value="1"/>
</dbReference>
<gene>
    <name evidence="5" type="primary">mdcG</name>
    <name evidence="5" type="ORF">ACFQE0_24245</name>
</gene>
<reference evidence="6" key="1">
    <citation type="journal article" date="2019" name="Int. J. Syst. Evol. Microbiol.">
        <title>The Global Catalogue of Microorganisms (GCM) 10K type strain sequencing project: providing services to taxonomists for standard genome sequencing and annotation.</title>
        <authorList>
            <consortium name="The Broad Institute Genomics Platform"/>
            <consortium name="The Broad Institute Genome Sequencing Center for Infectious Disease"/>
            <person name="Wu L."/>
            <person name="Ma J."/>
        </authorList>
    </citation>
    <scope>NUCLEOTIDE SEQUENCE [LARGE SCALE GENOMIC DNA]</scope>
    <source>
        <strain evidence="6">CCUG 48316</strain>
    </source>
</reference>
<accession>A0ABW2BPM5</accession>
<dbReference type="RefSeq" id="WP_378974206.1">
    <property type="nucleotide sequence ID" value="NZ_JBHSWN010000001.1"/>
</dbReference>
<dbReference type="InterPro" id="IPR049180">
    <property type="entry name" value="MdcG_C"/>
</dbReference>
<comment type="caution">
    <text evidence="5">The sequence shown here is derived from an EMBL/GenBank/DDBJ whole genome shotgun (WGS) entry which is preliminary data.</text>
</comment>
<organism evidence="5 6">
    <name type="scientific">Methylobacterium komagatae</name>
    <dbReference type="NCBI Taxonomy" id="374425"/>
    <lineage>
        <taxon>Bacteria</taxon>
        <taxon>Pseudomonadati</taxon>
        <taxon>Pseudomonadota</taxon>
        <taxon>Alphaproteobacteria</taxon>
        <taxon>Hyphomicrobiales</taxon>
        <taxon>Methylobacteriaceae</taxon>
        <taxon>Methylobacterium</taxon>
    </lineage>
</organism>